<accession>A0A0D4ZYV8</accession>
<evidence type="ECO:0000313" key="1">
    <source>
        <dbReference type="EMBL" id="AJW29133.1"/>
    </source>
</evidence>
<dbReference type="AlphaFoldDB" id="A0A0D4ZYV8"/>
<evidence type="ECO:0000313" key="2">
    <source>
        <dbReference type="EMBL" id="AKJ75150.1"/>
    </source>
</evidence>
<keyword evidence="1" id="KW-0614">Plasmid</keyword>
<proteinExistence type="predicted"/>
<organism evidence="1">
    <name type="scientific">Staphylococcus epidermidis</name>
    <dbReference type="NCBI Taxonomy" id="1282"/>
    <lineage>
        <taxon>Bacteria</taxon>
        <taxon>Bacillati</taxon>
        <taxon>Bacillota</taxon>
        <taxon>Bacilli</taxon>
        <taxon>Bacillales</taxon>
        <taxon>Staphylococcaceae</taxon>
        <taxon>Staphylococcus</taxon>
    </lineage>
</organism>
<geneLocation type="plasmid" evidence="2">
    <name>pSP01</name>
</geneLocation>
<protein>
    <submittedName>
        <fullName evidence="1">Uncharacterized protein</fullName>
    </submittedName>
</protein>
<reference evidence="1" key="2">
    <citation type="journal article" date="2015" name="J. Antimicrob. Chemother.">
        <title>Linezolid resistance in clinical isolates of Staphylococcus epidermidis from German hospitals and characterization of two cfr-carrying plasmids.</title>
        <authorList>
            <person name="Bender J."/>
            <person name="Strommenger B."/>
            <person name="Steglich M."/>
            <person name="Zimmermann O."/>
            <person name="Fenner I."/>
            <person name="Lensing C."/>
            <person name="Dagwadordsch U."/>
            <person name="Kekule A.S."/>
            <person name="Werner G."/>
            <person name="Layer F."/>
        </authorList>
    </citation>
    <scope>NUCLEOTIDE SEQUENCE</scope>
    <source>
        <strain evidence="1">12-00322</strain>
        <plasmid evidence="1">p12-00322</plasmid>
    </source>
</reference>
<dbReference type="RefSeq" id="WP_111112678.1">
    <property type="nucleotide sequence ID" value="NZ_CP196901.1"/>
</dbReference>
<dbReference type="EMBL" id="KM521836">
    <property type="protein sequence ID" value="AJW29133.1"/>
    <property type="molecule type" value="Genomic_DNA"/>
</dbReference>
<dbReference type="EMBL" id="KR230047">
    <property type="protein sequence ID" value="AKJ75150.1"/>
    <property type="molecule type" value="Genomic_DNA"/>
</dbReference>
<sequence>MLKTYTEIIGSELPIYITKSETSELLFSEELDKNLKYEVAGYYLYNAKKELYKELYKPISEV</sequence>
<reference evidence="2" key="3">
    <citation type="submission" date="2015-04" db="EMBL/GenBank/DDBJ databases">
        <title>Genetic characterization of multidrug resistance plasmids carrying cfr gene from Staphylococcus epidermidis clinical strains isolated in Italy.</title>
        <authorList>
            <person name="Brenciani A."/>
            <person name="Morroni G."/>
            <person name="Giovanetti E."/>
            <person name="Varaldo P.E."/>
        </authorList>
    </citation>
    <scope>NUCLEOTIDE SEQUENCE</scope>
    <source>
        <strain evidence="2">SP1</strain>
        <plasmid evidence="2">pSP01</plasmid>
    </source>
</reference>
<geneLocation type="plasmid" evidence="1">
    <name>p12-00322</name>
</geneLocation>
<name>A0A0D4ZYV8_STAEP</name>
<reference evidence="1" key="1">
    <citation type="submission" date="2014-09" db="EMBL/GenBank/DDBJ databases">
        <authorList>
            <person name="Bender J.K."/>
            <person name="Strommenger B."/>
            <person name="Steglich M."/>
            <person name="Zimmermann O."/>
            <person name="Fenner I."/>
            <person name="Lensing C."/>
            <person name="Dagwadordsch U."/>
            <person name="Werner G."/>
            <person name="Layer F."/>
        </authorList>
    </citation>
    <scope>NUCLEOTIDE SEQUENCE</scope>
    <source>
        <strain evidence="1">12-00322</strain>
        <plasmid evidence="1">p12-00322</plasmid>
    </source>
</reference>